<evidence type="ECO:0000313" key="2">
    <source>
        <dbReference type="EMBL" id="SDZ01441.1"/>
    </source>
</evidence>
<feature type="compositionally biased region" description="Polar residues" evidence="1">
    <location>
        <begin position="100"/>
        <end position="116"/>
    </location>
</feature>
<name>A0A1H3PK64_9BACT</name>
<keyword evidence="3" id="KW-1185">Reference proteome</keyword>
<reference evidence="3" key="1">
    <citation type="submission" date="2016-10" db="EMBL/GenBank/DDBJ databases">
        <authorList>
            <person name="Varghese N."/>
            <person name="Submissions S."/>
        </authorList>
    </citation>
    <scope>NUCLEOTIDE SEQUENCE [LARGE SCALE GENOMIC DNA]</scope>
    <source>
        <strain evidence="3">CGMCC 1.8975</strain>
    </source>
</reference>
<dbReference type="EMBL" id="FNOV01000036">
    <property type="protein sequence ID" value="SDZ01441.1"/>
    <property type="molecule type" value="Genomic_DNA"/>
</dbReference>
<dbReference type="Proteomes" id="UP000199249">
    <property type="component" value="Unassembled WGS sequence"/>
</dbReference>
<evidence type="ECO:0000256" key="1">
    <source>
        <dbReference type="SAM" id="MobiDB-lite"/>
    </source>
</evidence>
<sequence length="116" mass="12611">AVQYAQGADLPDLRQFGQEVREETRQALVTTLEQTLAKPVKDGADFQGKLKAAGYRVERDEQTKGTVLVHEQTGARFKTAEVQPNGQAIGPQFTAAVERTAQQAKSQTRSRGQGIG</sequence>
<dbReference type="AlphaFoldDB" id="A0A1H3PK64"/>
<feature type="region of interest" description="Disordered" evidence="1">
    <location>
        <begin position="97"/>
        <end position="116"/>
    </location>
</feature>
<accession>A0A1H3PK64</accession>
<proteinExistence type="predicted"/>
<evidence type="ECO:0000313" key="3">
    <source>
        <dbReference type="Proteomes" id="UP000199249"/>
    </source>
</evidence>
<protein>
    <recommendedName>
        <fullName evidence="4">Relaxase</fullName>
    </recommendedName>
</protein>
<dbReference type="RefSeq" id="WP_175471085.1">
    <property type="nucleotide sequence ID" value="NZ_FNOV01000036.1"/>
</dbReference>
<evidence type="ECO:0008006" key="4">
    <source>
        <dbReference type="Google" id="ProtNLM"/>
    </source>
</evidence>
<feature type="non-terminal residue" evidence="2">
    <location>
        <position position="1"/>
    </location>
</feature>
<dbReference type="STRING" id="651662.SAMN04488069_1364"/>
<gene>
    <name evidence="2" type="ORF">SAMN04488069_1364</name>
</gene>
<organism evidence="2 3">
    <name type="scientific">Hymenobacter psychrophilus</name>
    <dbReference type="NCBI Taxonomy" id="651662"/>
    <lineage>
        <taxon>Bacteria</taxon>
        <taxon>Pseudomonadati</taxon>
        <taxon>Bacteroidota</taxon>
        <taxon>Cytophagia</taxon>
        <taxon>Cytophagales</taxon>
        <taxon>Hymenobacteraceae</taxon>
        <taxon>Hymenobacter</taxon>
    </lineage>
</organism>